<feature type="region of interest" description="Disordered" evidence="1">
    <location>
        <begin position="1"/>
        <end position="116"/>
    </location>
</feature>
<dbReference type="Proteomes" id="UP000516173">
    <property type="component" value="Chromosome"/>
</dbReference>
<reference evidence="4 5" key="1">
    <citation type="submission" date="2020-08" db="EMBL/GenBank/DDBJ databases">
        <title>Genome Sequencing of Nocardia wallacei strain FMUON74 and assembly.</title>
        <authorList>
            <person name="Toyokawa M."/>
            <person name="Uesaka K."/>
        </authorList>
    </citation>
    <scope>NUCLEOTIDE SEQUENCE [LARGE SCALE GENOMIC DNA]</scope>
    <source>
        <strain evidence="4 5">FMUON74</strain>
    </source>
</reference>
<keyword evidence="2" id="KW-0812">Transmembrane</keyword>
<feature type="region of interest" description="Disordered" evidence="1">
    <location>
        <begin position="194"/>
        <end position="218"/>
    </location>
</feature>
<keyword evidence="2" id="KW-0472">Membrane</keyword>
<protein>
    <recommendedName>
        <fullName evidence="3">DUF8176 domain-containing protein</fullName>
    </recommendedName>
</protein>
<feature type="compositionally biased region" description="Basic and acidic residues" evidence="1">
    <location>
        <begin position="83"/>
        <end position="103"/>
    </location>
</feature>
<proteinExistence type="predicted"/>
<name>A0A7G1KWD0_9NOCA</name>
<dbReference type="Pfam" id="PF26527">
    <property type="entry name" value="DUF8176"/>
    <property type="match status" value="1"/>
</dbReference>
<keyword evidence="5" id="KW-1185">Reference proteome</keyword>
<organism evidence="4 5">
    <name type="scientific">Nocardia wallacei</name>
    <dbReference type="NCBI Taxonomy" id="480035"/>
    <lineage>
        <taxon>Bacteria</taxon>
        <taxon>Bacillati</taxon>
        <taxon>Actinomycetota</taxon>
        <taxon>Actinomycetes</taxon>
        <taxon>Mycobacteriales</taxon>
        <taxon>Nocardiaceae</taxon>
        <taxon>Nocardia</taxon>
    </lineage>
</organism>
<dbReference type="KEGG" id="nwl:NWFMUON74_52060"/>
<evidence type="ECO:0000313" key="4">
    <source>
        <dbReference type="EMBL" id="BCK57434.1"/>
    </source>
</evidence>
<feature type="compositionally biased region" description="Basic and acidic residues" evidence="1">
    <location>
        <begin position="1"/>
        <end position="12"/>
    </location>
</feature>
<dbReference type="GeneID" id="80349645"/>
<feature type="transmembrane region" description="Helical" evidence="2">
    <location>
        <begin position="220"/>
        <end position="241"/>
    </location>
</feature>
<accession>A0A7G1KWD0</accession>
<feature type="compositionally biased region" description="Low complexity" evidence="1">
    <location>
        <begin position="104"/>
        <end position="116"/>
    </location>
</feature>
<sequence>MSDRDTGPEKAGAEQTGSAGSNPFAPPLPLLRAGISPAEPPAAMAGEQHADTGDNPAPPPGQEHRGDRLDNAEQQGAQVRWIDAVRRDRAPRQDDIEHLDAARRPPTTTPGSAAAAAVGAGIEEIDVAAYLGADARGYEKPLPPARDDDFDPDVADTQVWKTWRGDDEKTFNDRPPQSGWAIPDTAVAAALVDPSRGAAARRRSQRGRGEPRAARRRRGAALTLSLVAGAGLVVIAGAMLIDAAVLTAGGSSDVGTRPAEVPGYGAPVAPSIGPAPAPPGDAMATAECRDTRGPDFATGTGPGGTADAPSAILAFEHAYYVQRSGAAARAVVTPDANVPSADVIQKGIDRTPDGTRYCTRITPLPVGSGALWRLDLFEQWPGTLPAQFVQTVTVTSQNGRTLITAIVDGSE</sequence>
<keyword evidence="2" id="KW-1133">Transmembrane helix</keyword>
<dbReference type="AlphaFoldDB" id="A0A7G1KWD0"/>
<dbReference type="RefSeq" id="WP_187684339.1">
    <property type="nucleotide sequence ID" value="NZ_AP023396.1"/>
</dbReference>
<evidence type="ECO:0000259" key="3">
    <source>
        <dbReference type="Pfam" id="PF26527"/>
    </source>
</evidence>
<gene>
    <name evidence="4" type="ORF">NWFMUON74_52060</name>
</gene>
<feature type="domain" description="DUF8176" evidence="3">
    <location>
        <begin position="286"/>
        <end position="406"/>
    </location>
</feature>
<evidence type="ECO:0000256" key="1">
    <source>
        <dbReference type="SAM" id="MobiDB-lite"/>
    </source>
</evidence>
<dbReference type="InterPro" id="IPR058489">
    <property type="entry name" value="DUF8176"/>
</dbReference>
<dbReference type="EMBL" id="AP023396">
    <property type="protein sequence ID" value="BCK57434.1"/>
    <property type="molecule type" value="Genomic_DNA"/>
</dbReference>
<evidence type="ECO:0000313" key="5">
    <source>
        <dbReference type="Proteomes" id="UP000516173"/>
    </source>
</evidence>
<evidence type="ECO:0000256" key="2">
    <source>
        <dbReference type="SAM" id="Phobius"/>
    </source>
</evidence>
<feature type="compositionally biased region" description="Basic and acidic residues" evidence="1">
    <location>
        <begin position="62"/>
        <end position="71"/>
    </location>
</feature>